<dbReference type="InterPro" id="IPR014756">
    <property type="entry name" value="Ig_E-set"/>
</dbReference>
<dbReference type="Proteomes" id="UP000790833">
    <property type="component" value="Unassembled WGS sequence"/>
</dbReference>
<dbReference type="AlphaFoldDB" id="A0A9P7VCU7"/>
<dbReference type="Gene3D" id="2.60.40.640">
    <property type="match status" value="1"/>
</dbReference>
<dbReference type="Pfam" id="PF00339">
    <property type="entry name" value="Arrestin_N"/>
    <property type="match status" value="1"/>
</dbReference>
<evidence type="ECO:0000256" key="1">
    <source>
        <dbReference type="SAM" id="MobiDB-lite"/>
    </source>
</evidence>
<dbReference type="PANTHER" id="PTHR11188">
    <property type="entry name" value="ARRESTIN DOMAIN CONTAINING PROTEIN"/>
    <property type="match status" value="1"/>
</dbReference>
<gene>
    <name evidence="3" type="ORF">KQ657_003899</name>
</gene>
<feature type="region of interest" description="Disordered" evidence="1">
    <location>
        <begin position="421"/>
        <end position="446"/>
    </location>
</feature>
<evidence type="ECO:0000313" key="3">
    <source>
        <dbReference type="EMBL" id="KAG7195370.1"/>
    </source>
</evidence>
<dbReference type="GO" id="GO:0005829">
    <property type="term" value="C:cytosol"/>
    <property type="evidence" value="ECO:0007669"/>
    <property type="project" value="TreeGrafter"/>
</dbReference>
<evidence type="ECO:0000313" key="4">
    <source>
        <dbReference type="Proteomes" id="UP000790833"/>
    </source>
</evidence>
<feature type="domain" description="Arrestin-like N-terminal" evidence="2">
    <location>
        <begin position="13"/>
        <end position="115"/>
    </location>
</feature>
<dbReference type="GeneID" id="66117273"/>
<dbReference type="PANTHER" id="PTHR11188:SF17">
    <property type="entry name" value="FI21816P1"/>
    <property type="match status" value="1"/>
</dbReference>
<reference evidence="3" key="1">
    <citation type="submission" date="2021-03" db="EMBL/GenBank/DDBJ databases">
        <authorList>
            <person name="Palmer J.M."/>
        </authorList>
    </citation>
    <scope>NUCLEOTIDE SEQUENCE</scope>
    <source>
        <strain evidence="3">ARV_011</strain>
    </source>
</reference>
<dbReference type="GO" id="GO:0031625">
    <property type="term" value="F:ubiquitin protein ligase binding"/>
    <property type="evidence" value="ECO:0007669"/>
    <property type="project" value="TreeGrafter"/>
</dbReference>
<dbReference type="OrthoDB" id="3365616at2759"/>
<dbReference type="InterPro" id="IPR050357">
    <property type="entry name" value="Arrestin_domain-protein"/>
</dbReference>
<sequence>MGATAEVLLDGNGNNGVFTNEDEVKGKVIVVVEESITVNQIQVRFEGVSKVTVTYRKSAGNSSRNVHVTNKHRLISKVVTVFPPQNEREVMCSSEFTLVSGTYEYPFSFKIPMMSMCLDNMGTLANKDAPDTFTKQVDHGVIRFGAARLRARPKSVGGTVINHIPGMLPPSFSLDDRASINYHVKAIIMRPSMFSRNVRSFGNFTFIPYDLQTAPISSQFFETRSPFFIKSKGCKPIECSFYFRCNKPYYYPGDLLDVSISVEHEPNADISGLTTLYIDQVKFKFVTKCELSAIEKSWSNNVKHTVTLLNNPVILDKSCKKFPVPLGELKLKLGPQNNQFILPPELYACAVPQNIVPTFGTCNVALSYFLEISITYSLDLKAKGGFIAVLKGNQLSKAKLVSNELLIKGGINPPLQASLHVQRPQHEPHQEQLPEYSGMGKHDQIA</sequence>
<dbReference type="InterPro" id="IPR014752">
    <property type="entry name" value="Arrestin-like_C"/>
</dbReference>
<evidence type="ECO:0000259" key="2">
    <source>
        <dbReference type="Pfam" id="PF00339"/>
    </source>
</evidence>
<dbReference type="EMBL" id="JAHMUF010000004">
    <property type="protein sequence ID" value="KAG7195370.1"/>
    <property type="molecule type" value="Genomic_DNA"/>
</dbReference>
<accession>A0A9P7VCU7</accession>
<dbReference type="CDD" id="cd22952">
    <property type="entry name" value="ART10-like"/>
    <property type="match status" value="1"/>
</dbReference>
<protein>
    <recommendedName>
        <fullName evidence="2">Arrestin-like N-terminal domain-containing protein</fullName>
    </recommendedName>
</protein>
<dbReference type="GO" id="GO:0005886">
    <property type="term" value="C:plasma membrane"/>
    <property type="evidence" value="ECO:0007669"/>
    <property type="project" value="TreeGrafter"/>
</dbReference>
<name>A0A9P7VCU7_9ASCO</name>
<organism evidence="3 4">
    <name type="scientific">Scheffersomyces spartinae</name>
    <dbReference type="NCBI Taxonomy" id="45513"/>
    <lineage>
        <taxon>Eukaryota</taxon>
        <taxon>Fungi</taxon>
        <taxon>Dikarya</taxon>
        <taxon>Ascomycota</taxon>
        <taxon>Saccharomycotina</taxon>
        <taxon>Pichiomycetes</taxon>
        <taxon>Debaryomycetaceae</taxon>
        <taxon>Scheffersomyces</taxon>
    </lineage>
</organism>
<proteinExistence type="predicted"/>
<dbReference type="GO" id="GO:0070086">
    <property type="term" value="P:ubiquitin-dependent endocytosis"/>
    <property type="evidence" value="ECO:0007669"/>
    <property type="project" value="TreeGrafter"/>
</dbReference>
<dbReference type="RefSeq" id="XP_043050917.1">
    <property type="nucleotide sequence ID" value="XM_043194593.1"/>
</dbReference>
<comment type="caution">
    <text evidence="3">The sequence shown here is derived from an EMBL/GenBank/DDBJ whole genome shotgun (WGS) entry which is preliminary data.</text>
</comment>
<dbReference type="GO" id="GO:0030674">
    <property type="term" value="F:protein-macromolecule adaptor activity"/>
    <property type="evidence" value="ECO:0007669"/>
    <property type="project" value="TreeGrafter"/>
</dbReference>
<dbReference type="SUPFAM" id="SSF81296">
    <property type="entry name" value="E set domains"/>
    <property type="match status" value="1"/>
</dbReference>
<keyword evidence="4" id="KW-1185">Reference proteome</keyword>
<dbReference type="InterPro" id="IPR011021">
    <property type="entry name" value="Arrestin-like_N"/>
</dbReference>